<keyword evidence="4" id="KW-1185">Reference proteome</keyword>
<dbReference type="SUPFAM" id="SSF49785">
    <property type="entry name" value="Galactose-binding domain-like"/>
    <property type="match status" value="1"/>
</dbReference>
<keyword evidence="1" id="KW-0732">Signal</keyword>
<dbReference type="Pfam" id="PF00024">
    <property type="entry name" value="PAN_1"/>
    <property type="match status" value="1"/>
</dbReference>
<accession>A0A7I8VEC0</accession>
<evidence type="ECO:0000259" key="2">
    <source>
        <dbReference type="Pfam" id="PF00024"/>
    </source>
</evidence>
<proteinExistence type="predicted"/>
<dbReference type="OrthoDB" id="547680at2759"/>
<evidence type="ECO:0000256" key="1">
    <source>
        <dbReference type="SAM" id="SignalP"/>
    </source>
</evidence>
<organism evidence="3 4">
    <name type="scientific">Dimorphilus gyrociliatus</name>
    <dbReference type="NCBI Taxonomy" id="2664684"/>
    <lineage>
        <taxon>Eukaryota</taxon>
        <taxon>Metazoa</taxon>
        <taxon>Spiralia</taxon>
        <taxon>Lophotrochozoa</taxon>
        <taxon>Annelida</taxon>
        <taxon>Polychaeta</taxon>
        <taxon>Polychaeta incertae sedis</taxon>
        <taxon>Dinophilidae</taxon>
        <taxon>Dimorphilus</taxon>
    </lineage>
</organism>
<evidence type="ECO:0000313" key="4">
    <source>
        <dbReference type="Proteomes" id="UP000549394"/>
    </source>
</evidence>
<name>A0A7I8VEC0_9ANNE</name>
<gene>
    <name evidence="3" type="ORF">DGYR_LOCUS2959</name>
</gene>
<dbReference type="InterPro" id="IPR003609">
    <property type="entry name" value="Pan_app"/>
</dbReference>
<feature type="domain" description="Apple" evidence="2">
    <location>
        <begin position="780"/>
        <end position="823"/>
    </location>
</feature>
<dbReference type="InterPro" id="IPR008979">
    <property type="entry name" value="Galactose-bd-like_sf"/>
</dbReference>
<feature type="chain" id="PRO_5029448830" evidence="1">
    <location>
        <begin position="20"/>
        <end position="851"/>
    </location>
</feature>
<dbReference type="AlphaFoldDB" id="A0A7I8VEC0"/>
<dbReference type="EMBL" id="CAJFCJ010000005">
    <property type="protein sequence ID" value="CAD5114069.1"/>
    <property type="molecule type" value="Genomic_DNA"/>
</dbReference>
<dbReference type="Proteomes" id="UP000549394">
    <property type="component" value="Unassembled WGS sequence"/>
</dbReference>
<reference evidence="3 4" key="1">
    <citation type="submission" date="2020-08" db="EMBL/GenBank/DDBJ databases">
        <authorList>
            <person name="Hejnol A."/>
        </authorList>
    </citation>
    <scope>NUCLEOTIDE SEQUENCE [LARGE SCALE GENOMIC DNA]</scope>
</reference>
<comment type="caution">
    <text evidence="3">The sequence shown here is derived from an EMBL/GenBank/DDBJ whole genome shotgun (WGS) entry which is preliminary data.</text>
</comment>
<sequence>MISSSFFVIFFVQISILNSYNVTEICGNNDSLQPNDDCLRVLWTNAGCKESVFTPNVTWRSMTILEASDKMKNLFNSSKAHVHNFLKNRIECFGITSTSDINILYGVEPTMTMANENTLLSVAHLTDGIKIPDISLGGCSHIAANVEIKVYSPRLYIRKVVIWTPFTLNVQTVNIWTGSSSNVCQNNVILKNGTFTEIFCLKTINAYDNVYVRSTDSSSLYICEIEAYFDNLAYFKPIWHTLNEAKFKVYAVDLYDYVSNGGQISISNENPIKTWSNISKKVCDYLPISSIRLYGTTVLCQGGGIEGQFVILEKRASEAVAEVNITSIEVYGDYVDKPSENSVDILKNKLFWSNKEIGIHKMLDYGHNSFPIRNEISNAWIYFDLEALYEIESVSILNSNINNEKCKNLYISVSNSTVFNDVDVMNKGKCYKNIHKMSWRTFHMYKCETPNPIGRFLIWYYQGVSIVSMAVVEAYGTKIIEEKFQKIQLTKVISNTEDILHKSDIRGGYPIKIIDGRRINYNAKITYFTCAGIQHNLESRFSIYLQNTYKVEQVVVYPFREDDGFSDCLVSVELISRDPERQICGLSNYYSWSKSYTLYFDCSLIGDRISLYRSNGSRIITVCEVLVFGRNLTSEEKSFKNTIRYPTKMINLNNIVTPYENTCLIQASNILIQFDNFYEIYGFGFDTNSSLLGNKITFNGLTGKEKIECSFLDQYISLVQNTRFFIQCFSVITVKSIWINSSMNSMALCNFYIVVKDNINQQVANFFQEKNNKLIEPLLMASISNVTNFLNCYKNCINLPKCETATYLKDERKCFLSEVSTYLTMPVNFTIATESTYQTNFQIVNSKMNLC</sequence>
<protein>
    <submittedName>
        <fullName evidence="3">DgyrCDS3217</fullName>
    </submittedName>
</protein>
<feature type="signal peptide" evidence="1">
    <location>
        <begin position="1"/>
        <end position="19"/>
    </location>
</feature>
<dbReference type="Gene3D" id="2.60.120.260">
    <property type="entry name" value="Galactose-binding domain-like"/>
    <property type="match status" value="2"/>
</dbReference>
<evidence type="ECO:0000313" key="3">
    <source>
        <dbReference type="EMBL" id="CAD5114069.1"/>
    </source>
</evidence>